<dbReference type="InterPro" id="IPR003594">
    <property type="entry name" value="HATPase_dom"/>
</dbReference>
<keyword evidence="5" id="KW-0472">Membrane</keyword>
<keyword evidence="5" id="KW-1133">Transmembrane helix</keyword>
<evidence type="ECO:0000313" key="8">
    <source>
        <dbReference type="Proteomes" id="UP001521137"/>
    </source>
</evidence>
<dbReference type="Proteomes" id="UP001521137">
    <property type="component" value="Unassembled WGS sequence"/>
</dbReference>
<dbReference type="PANTHER" id="PTHR43065">
    <property type="entry name" value="SENSOR HISTIDINE KINASE"/>
    <property type="match status" value="1"/>
</dbReference>
<dbReference type="Gene3D" id="3.30.565.10">
    <property type="entry name" value="Histidine kinase-like ATPase, C-terminal domain"/>
    <property type="match status" value="1"/>
</dbReference>
<dbReference type="SUPFAM" id="SSF55874">
    <property type="entry name" value="ATPase domain of HSP90 chaperone/DNA topoisomerase II/histidine kinase"/>
    <property type="match status" value="1"/>
</dbReference>
<dbReference type="CDD" id="cd00075">
    <property type="entry name" value="HATPase"/>
    <property type="match status" value="1"/>
</dbReference>
<comment type="caution">
    <text evidence="7">The sequence shown here is derived from an EMBL/GenBank/DDBJ whole genome shotgun (WGS) entry which is preliminary data.</text>
</comment>
<evidence type="ECO:0000259" key="6">
    <source>
        <dbReference type="PROSITE" id="PS50109"/>
    </source>
</evidence>
<organism evidence="7 8">
    <name type="scientific">Paraglaciecola algarum</name>
    <dbReference type="NCBI Taxonomy" id="3050085"/>
    <lineage>
        <taxon>Bacteria</taxon>
        <taxon>Pseudomonadati</taxon>
        <taxon>Pseudomonadota</taxon>
        <taxon>Gammaproteobacteria</taxon>
        <taxon>Alteromonadales</taxon>
        <taxon>Alteromonadaceae</taxon>
        <taxon>Paraglaciecola</taxon>
    </lineage>
</organism>
<evidence type="ECO:0000256" key="5">
    <source>
        <dbReference type="SAM" id="Phobius"/>
    </source>
</evidence>
<evidence type="ECO:0000313" key="7">
    <source>
        <dbReference type="EMBL" id="MCF2947920.1"/>
    </source>
</evidence>
<dbReference type="Pfam" id="PF02518">
    <property type="entry name" value="HATPase_c"/>
    <property type="match status" value="1"/>
</dbReference>
<feature type="transmembrane region" description="Helical" evidence="5">
    <location>
        <begin position="15"/>
        <end position="30"/>
    </location>
</feature>
<feature type="domain" description="Histidine kinase" evidence="6">
    <location>
        <begin position="145"/>
        <end position="376"/>
    </location>
</feature>
<dbReference type="InterPro" id="IPR036097">
    <property type="entry name" value="HisK_dim/P_sf"/>
</dbReference>
<feature type="transmembrane region" description="Helical" evidence="5">
    <location>
        <begin position="67"/>
        <end position="85"/>
    </location>
</feature>
<dbReference type="GO" id="GO:0016301">
    <property type="term" value="F:kinase activity"/>
    <property type="evidence" value="ECO:0007669"/>
    <property type="project" value="UniProtKB-KW"/>
</dbReference>
<dbReference type="InterPro" id="IPR005467">
    <property type="entry name" value="His_kinase_dom"/>
</dbReference>
<dbReference type="SUPFAM" id="SSF47384">
    <property type="entry name" value="Homodimeric domain of signal transducing histidine kinase"/>
    <property type="match status" value="1"/>
</dbReference>
<accession>A0ABS9D573</accession>
<keyword evidence="7" id="KW-0808">Transferase</keyword>
<evidence type="ECO:0000256" key="4">
    <source>
        <dbReference type="SAM" id="Coils"/>
    </source>
</evidence>
<evidence type="ECO:0000256" key="3">
    <source>
        <dbReference type="ARBA" id="ARBA00022553"/>
    </source>
</evidence>
<keyword evidence="8" id="KW-1185">Reference proteome</keyword>
<keyword evidence="7" id="KW-0418">Kinase</keyword>
<dbReference type="InterPro" id="IPR036890">
    <property type="entry name" value="HATPase_C_sf"/>
</dbReference>
<dbReference type="PANTHER" id="PTHR43065:SF42">
    <property type="entry name" value="TWO-COMPONENT SENSOR PPRA"/>
    <property type="match status" value="1"/>
</dbReference>
<keyword evidence="5" id="KW-0812">Transmembrane</keyword>
<protein>
    <recommendedName>
        <fullName evidence="2">histidine kinase</fullName>
        <ecNumber evidence="2">2.7.13.3</ecNumber>
    </recommendedName>
</protein>
<dbReference type="InterPro" id="IPR003661">
    <property type="entry name" value="HisK_dim/P_dom"/>
</dbReference>
<keyword evidence="3" id="KW-0597">Phosphoprotein</keyword>
<dbReference type="PRINTS" id="PR00344">
    <property type="entry name" value="BCTRLSENSOR"/>
</dbReference>
<dbReference type="PROSITE" id="PS50109">
    <property type="entry name" value="HIS_KIN"/>
    <property type="match status" value="1"/>
</dbReference>
<keyword evidence="4" id="KW-0175">Coiled coil</keyword>
<dbReference type="InterPro" id="IPR004358">
    <property type="entry name" value="Sig_transdc_His_kin-like_C"/>
</dbReference>
<dbReference type="EMBL" id="JAKGAS010000003">
    <property type="protein sequence ID" value="MCF2947920.1"/>
    <property type="molecule type" value="Genomic_DNA"/>
</dbReference>
<reference evidence="7 8" key="1">
    <citation type="submission" date="2022-01" db="EMBL/GenBank/DDBJ databases">
        <title>Paraglaciecola sp. G1-23.</title>
        <authorList>
            <person name="Jin M.S."/>
            <person name="Han D.M."/>
            <person name="Kim H.M."/>
            <person name="Jeon C.O."/>
        </authorList>
    </citation>
    <scope>NUCLEOTIDE SEQUENCE [LARGE SCALE GENOMIC DNA]</scope>
    <source>
        <strain evidence="7 8">G1-23</strain>
    </source>
</reference>
<name>A0ABS9D573_9ALTE</name>
<dbReference type="EC" id="2.7.13.3" evidence="2"/>
<comment type="catalytic activity">
    <reaction evidence="1">
        <text>ATP + protein L-histidine = ADP + protein N-phospho-L-histidine.</text>
        <dbReference type="EC" id="2.7.13.3"/>
    </reaction>
</comment>
<dbReference type="CDD" id="cd00082">
    <property type="entry name" value="HisKA"/>
    <property type="match status" value="1"/>
</dbReference>
<proteinExistence type="predicted"/>
<feature type="coiled-coil region" evidence="4">
    <location>
        <begin position="88"/>
        <end position="133"/>
    </location>
</feature>
<dbReference type="SMART" id="SM00387">
    <property type="entry name" value="HATPase_c"/>
    <property type="match status" value="1"/>
</dbReference>
<feature type="transmembrane region" description="Helical" evidence="5">
    <location>
        <begin position="37"/>
        <end position="55"/>
    </location>
</feature>
<sequence length="378" mass="41702">MLSFVWQNSGLNDEVMLLFPLITAFSILFGSRKLLRIVFAIVVINIILLGVLNEYGIIQHTPPEGGILTAIFTLIIFVLITFTLGKFGTDLSNALENLNQHQNKLEENVAERTKELEVKIIELNIAHKQLNEAEKMASLGRLVAGISHEINTPVGVAVTAASHLQVKTQELEKRISQGSIKKSELEQFIETSIQSSLLINSNLQRAADLIGDFKNLAVLNTASRRSLFLLKPVMEEIIATVQPAIQEAKVQLIIHCKDTIEVFHDQGALAQILINLINNSCIHAFPSIQNATIKIDVNQNGSDISIAYSDNGIGLTDEVAEKIFEPFYTTKRNKGGTGLGMNIVYNLIKQTLLGSIKVKKNKPSGTIFQINFPQKAPE</sequence>
<dbReference type="Gene3D" id="1.10.287.130">
    <property type="match status" value="1"/>
</dbReference>
<gene>
    <name evidence="7" type="ORF">L0668_07370</name>
</gene>
<evidence type="ECO:0000256" key="1">
    <source>
        <dbReference type="ARBA" id="ARBA00000085"/>
    </source>
</evidence>
<evidence type="ECO:0000256" key="2">
    <source>
        <dbReference type="ARBA" id="ARBA00012438"/>
    </source>
</evidence>